<organism evidence="3 4">
    <name type="scientific">Paracoccus haeundaensis</name>
    <dbReference type="NCBI Taxonomy" id="225362"/>
    <lineage>
        <taxon>Bacteria</taxon>
        <taxon>Pseudomonadati</taxon>
        <taxon>Pseudomonadota</taxon>
        <taxon>Alphaproteobacteria</taxon>
        <taxon>Rhodobacterales</taxon>
        <taxon>Paracoccaceae</taxon>
        <taxon>Paracoccus</taxon>
    </lineage>
</organism>
<dbReference type="AlphaFoldDB" id="A0A5C4R2P1"/>
<gene>
    <name evidence="3" type="ORF">FHD67_16175</name>
</gene>
<feature type="transmembrane region" description="Helical" evidence="1">
    <location>
        <begin position="21"/>
        <end position="43"/>
    </location>
</feature>
<keyword evidence="1" id="KW-1133">Transmembrane helix</keyword>
<feature type="transmembrane region" description="Helical" evidence="1">
    <location>
        <begin position="105"/>
        <end position="132"/>
    </location>
</feature>
<keyword evidence="1" id="KW-0472">Membrane</keyword>
<feature type="transmembrane region" description="Helical" evidence="1">
    <location>
        <begin position="55"/>
        <end position="77"/>
    </location>
</feature>
<protein>
    <submittedName>
        <fullName evidence="3">Tripartite tricarboxylate transporter TctB family protein</fullName>
    </submittedName>
</protein>
<dbReference type="Pfam" id="PF07331">
    <property type="entry name" value="TctB"/>
    <property type="match status" value="1"/>
</dbReference>
<feature type="transmembrane region" description="Helical" evidence="1">
    <location>
        <begin position="144"/>
        <end position="162"/>
    </location>
</feature>
<comment type="caution">
    <text evidence="3">The sequence shown here is derived from an EMBL/GenBank/DDBJ whole genome shotgun (WGS) entry which is preliminary data.</text>
</comment>
<dbReference type="EMBL" id="VDDC01000035">
    <property type="protein sequence ID" value="TNH38242.1"/>
    <property type="molecule type" value="Genomic_DNA"/>
</dbReference>
<evidence type="ECO:0000313" key="4">
    <source>
        <dbReference type="Proteomes" id="UP000304880"/>
    </source>
</evidence>
<evidence type="ECO:0000256" key="1">
    <source>
        <dbReference type="SAM" id="Phobius"/>
    </source>
</evidence>
<evidence type="ECO:0000313" key="3">
    <source>
        <dbReference type="EMBL" id="TNH38242.1"/>
    </source>
</evidence>
<keyword evidence="1" id="KW-0812">Transmembrane</keyword>
<dbReference type="InterPro" id="IPR009936">
    <property type="entry name" value="DUF1468"/>
</dbReference>
<accession>A0A5C4R2P1</accession>
<dbReference type="Proteomes" id="UP000304880">
    <property type="component" value="Unassembled WGS sequence"/>
</dbReference>
<feature type="domain" description="DUF1468" evidence="2">
    <location>
        <begin position="29"/>
        <end position="170"/>
    </location>
</feature>
<name>A0A5C4R2P1_9RHOB</name>
<reference evidence="3 4" key="1">
    <citation type="submission" date="2019-06" db="EMBL/GenBank/DDBJ databases">
        <authorList>
            <person name="Li J."/>
        </authorList>
    </citation>
    <scope>NUCLEOTIDE SEQUENCE [LARGE SCALE GENOMIC DNA]</scope>
    <source>
        <strain evidence="3 4">CGMCC 1.8012</strain>
    </source>
</reference>
<proteinExistence type="predicted"/>
<evidence type="ECO:0000259" key="2">
    <source>
        <dbReference type="Pfam" id="PF07331"/>
    </source>
</evidence>
<sequence>MPLLPMGKGRVMTVRRFHAEIGTAITTGALGVAAIIGAAELGTGWSDHGPQPGYFPFWVAIVLIGASLWNLVGALVAHRKAQRTPPDPLDDPEEPFLPRQNLIRIATFLGAMTAFVIGMLTVGFYVAATFYIGLTAWRQGGFRLWKGLAIGAGFAVSLYLIFETIFRIPLLKGPLEPLLGIY</sequence>
<keyword evidence="4" id="KW-1185">Reference proteome</keyword>